<proteinExistence type="predicted"/>
<protein>
    <submittedName>
        <fullName evidence="2">3-dehydroshikimate dehydratase</fullName>
    </submittedName>
</protein>
<dbReference type="Proteomes" id="UP000443090">
    <property type="component" value="Unassembled WGS sequence"/>
</dbReference>
<dbReference type="InterPro" id="IPR013022">
    <property type="entry name" value="Xyl_isomerase-like_TIM-brl"/>
</dbReference>
<feature type="domain" description="Xylose isomerase-like TIM barrel" evidence="1">
    <location>
        <begin position="24"/>
        <end position="329"/>
    </location>
</feature>
<dbReference type="PANTHER" id="PTHR12110">
    <property type="entry name" value="HYDROXYPYRUVATE ISOMERASE"/>
    <property type="match status" value="1"/>
</dbReference>
<comment type="caution">
    <text evidence="2">The sequence shown here is derived from an EMBL/GenBank/DDBJ whole genome shotgun (WGS) entry which is preliminary data.</text>
</comment>
<dbReference type="InterPro" id="IPR050312">
    <property type="entry name" value="IolE/XylAMocC-like"/>
</dbReference>
<reference evidence="2 3" key="1">
    <citation type="submission" date="2018-05" db="EMBL/GenBank/DDBJ databases">
        <title>Genome sequencing and assembly of the regulated plant pathogen Lachnellula willkommii and related sister species for the development of diagnostic species identification markers.</title>
        <authorList>
            <person name="Giroux E."/>
            <person name="Bilodeau G."/>
        </authorList>
    </citation>
    <scope>NUCLEOTIDE SEQUENCE [LARGE SCALE GENOMIC DNA]</scope>
    <source>
        <strain evidence="2 3">CBS 160.35</strain>
    </source>
</reference>
<name>A0A8H8RW60_9HELO</name>
<dbReference type="PANTHER" id="PTHR12110:SF57">
    <property type="entry name" value="DIOXYGENASE, PUTATIVE-RELATED"/>
    <property type="match status" value="1"/>
</dbReference>
<dbReference type="OrthoDB" id="5360893at2759"/>
<dbReference type="InterPro" id="IPR036237">
    <property type="entry name" value="Xyl_isomerase-like_sf"/>
</dbReference>
<dbReference type="Gene3D" id="3.20.20.150">
    <property type="entry name" value="Divalent-metal-dependent TIM barrel enzymes"/>
    <property type="match status" value="1"/>
</dbReference>
<evidence type="ECO:0000313" key="3">
    <source>
        <dbReference type="Proteomes" id="UP000443090"/>
    </source>
</evidence>
<gene>
    <name evidence="2" type="primary">qa-4_0</name>
    <name evidence="2" type="ORF">LOCC1_G005308</name>
</gene>
<sequence length="395" mass="44086">MSYRLAIASMSLGRAWIHDLTAKFTAAASAGLPAIELFFEDLLHIAKSLPGGPTPSNQLLAARQIRALANSLNLEIMGLGPFCNCEGMLSAVAKAEKLEELQLWFQIARILGTDLIQIPSTFQTKGFTGDLDIVVGDLREYAELGAAQNPPFRFAFENLCWGTFNSRWEDAWAVVKGVDRPNFGLCLDTFNIAGRGWADPAREDGKVENADEVFGQSLRNLVREVDVKKVFYVQVVDAERLSQPLDEQHPFHVDGQRPRMSWSRNARLFICEEERGGYLPVIDVLKALCDEKDGLGYKGWISMELFNRSLLEPGSQVPKEHADRAMESWRRLENVMGWENKIDSIPARRAVKGNASRVVQGWEMSARYNDKPGPSTIFASAFSFIRRALAAFTGV</sequence>
<evidence type="ECO:0000313" key="2">
    <source>
        <dbReference type="EMBL" id="TVY42387.1"/>
    </source>
</evidence>
<dbReference type="AlphaFoldDB" id="A0A8H8RW60"/>
<keyword evidence="3" id="KW-1185">Reference proteome</keyword>
<dbReference type="EMBL" id="QGMI01000333">
    <property type="protein sequence ID" value="TVY42387.1"/>
    <property type="molecule type" value="Genomic_DNA"/>
</dbReference>
<organism evidence="2 3">
    <name type="scientific">Lachnellula occidentalis</name>
    <dbReference type="NCBI Taxonomy" id="215460"/>
    <lineage>
        <taxon>Eukaryota</taxon>
        <taxon>Fungi</taxon>
        <taxon>Dikarya</taxon>
        <taxon>Ascomycota</taxon>
        <taxon>Pezizomycotina</taxon>
        <taxon>Leotiomycetes</taxon>
        <taxon>Helotiales</taxon>
        <taxon>Lachnaceae</taxon>
        <taxon>Lachnellula</taxon>
    </lineage>
</organism>
<dbReference type="Pfam" id="PF01261">
    <property type="entry name" value="AP_endonuc_2"/>
    <property type="match status" value="1"/>
</dbReference>
<dbReference type="SUPFAM" id="SSF51658">
    <property type="entry name" value="Xylose isomerase-like"/>
    <property type="match status" value="1"/>
</dbReference>
<accession>A0A8H8RW60</accession>
<evidence type="ECO:0000259" key="1">
    <source>
        <dbReference type="Pfam" id="PF01261"/>
    </source>
</evidence>